<comment type="caution">
    <text evidence="2">The sequence shown here is derived from an EMBL/GenBank/DDBJ whole genome shotgun (WGS) entry which is preliminary data.</text>
</comment>
<organism evidence="2 3">
    <name type="scientific">Corymbia citriodora subsp. variegata</name>
    <dbReference type="NCBI Taxonomy" id="360336"/>
    <lineage>
        <taxon>Eukaryota</taxon>
        <taxon>Viridiplantae</taxon>
        <taxon>Streptophyta</taxon>
        <taxon>Embryophyta</taxon>
        <taxon>Tracheophyta</taxon>
        <taxon>Spermatophyta</taxon>
        <taxon>Magnoliopsida</taxon>
        <taxon>eudicotyledons</taxon>
        <taxon>Gunneridae</taxon>
        <taxon>Pentapetalae</taxon>
        <taxon>rosids</taxon>
        <taxon>malvids</taxon>
        <taxon>Myrtales</taxon>
        <taxon>Myrtaceae</taxon>
        <taxon>Myrtoideae</taxon>
        <taxon>Eucalypteae</taxon>
        <taxon>Corymbia</taxon>
    </lineage>
</organism>
<sequence length="440" mass="50946">MPFPGPNETDWIVQVNESLNSEFPPSDGQRYWGKRSIYKVRSCITELNRKAYQPQVVSFGPYHNGKKHLRPMEEHKDRALRHFLKKSGKSLELFLNSLREVAQALEESYEALDSRWKKGSTKGAAFRFLKLMITDGCFMLEILRTARLEGTQVKQETTQENGYIVNDPIFSDHGKLHIMPYIKRDMLMLENQLPMLVLERLVAVESDHKEGHDSINSLIHKFFFSSALSEDIGKCLHVLDVYRKSLLFFEKPEKKKRNEDKSNKVRRTEIIRSATELHEHGIRLRESKTRSLKDISFDSGITVDDIFESVYLNLIVFEHFHVGAGDEVTSYIFLMDKIINDEKDVALLHTKGIIENAIGSDRAIAEMFNSLCKEVTLRPKSSLDAVHTEVSTYCKQTWYKWRATLRHTYFKSPWSIISFIAAILLFALSIIQTAYAMIYH</sequence>
<keyword evidence="3" id="KW-1185">Reference proteome</keyword>
<dbReference type="InterPro" id="IPR004158">
    <property type="entry name" value="DUF247_pln"/>
</dbReference>
<keyword evidence="1" id="KW-0812">Transmembrane</keyword>
<keyword evidence="1" id="KW-1133">Transmembrane helix</keyword>
<evidence type="ECO:0000256" key="1">
    <source>
        <dbReference type="SAM" id="Phobius"/>
    </source>
</evidence>
<name>A0A8T0CVT1_CORYI</name>
<dbReference type="Pfam" id="PF03140">
    <property type="entry name" value="DUF247"/>
    <property type="match status" value="1"/>
</dbReference>
<evidence type="ECO:0000313" key="2">
    <source>
        <dbReference type="EMBL" id="KAF7850115.1"/>
    </source>
</evidence>
<accession>A0A8T0CVT1</accession>
<dbReference type="Proteomes" id="UP000806378">
    <property type="component" value="Unassembled WGS sequence"/>
</dbReference>
<dbReference type="PANTHER" id="PTHR31170:SF18">
    <property type="entry name" value="(WILD MALAYSIAN BANANA) HYPOTHETICAL PROTEIN"/>
    <property type="match status" value="1"/>
</dbReference>
<proteinExistence type="predicted"/>
<dbReference type="EMBL" id="MU089645">
    <property type="protein sequence ID" value="KAF7850115.1"/>
    <property type="molecule type" value="Genomic_DNA"/>
</dbReference>
<dbReference type="OrthoDB" id="1849062at2759"/>
<dbReference type="AlphaFoldDB" id="A0A8T0CVT1"/>
<protein>
    <submittedName>
        <fullName evidence="2">Uncharacterized protein</fullName>
    </submittedName>
</protein>
<evidence type="ECO:0000313" key="3">
    <source>
        <dbReference type="Proteomes" id="UP000806378"/>
    </source>
</evidence>
<dbReference type="Gramene" id="rna-gnl|WGS:JABURB|Cocit.L5844.1">
    <property type="protein sequence ID" value="cds-KAF7850115.1"/>
    <property type="gene ID" value="gene-BT93_L5844"/>
</dbReference>
<dbReference type="PANTHER" id="PTHR31170">
    <property type="entry name" value="BNAC04G53230D PROTEIN"/>
    <property type="match status" value="1"/>
</dbReference>
<reference evidence="2" key="1">
    <citation type="submission" date="2020-05" db="EMBL/GenBank/DDBJ databases">
        <title>WGS assembly of Corymbia citriodora subspecies variegata.</title>
        <authorList>
            <person name="Barry K."/>
            <person name="Hundley H."/>
            <person name="Shu S."/>
            <person name="Jenkins J."/>
            <person name="Grimwood J."/>
            <person name="Baten A."/>
        </authorList>
    </citation>
    <scope>NUCLEOTIDE SEQUENCE</scope>
    <source>
        <strain evidence="2">CV2-018</strain>
    </source>
</reference>
<feature type="transmembrane region" description="Helical" evidence="1">
    <location>
        <begin position="414"/>
        <end position="438"/>
    </location>
</feature>
<gene>
    <name evidence="2" type="ORF">BT93_L5844</name>
</gene>
<keyword evidence="1" id="KW-0472">Membrane</keyword>